<organism evidence="2 3">
    <name type="scientific">Ophiobolus disseminans</name>
    <dbReference type="NCBI Taxonomy" id="1469910"/>
    <lineage>
        <taxon>Eukaryota</taxon>
        <taxon>Fungi</taxon>
        <taxon>Dikarya</taxon>
        <taxon>Ascomycota</taxon>
        <taxon>Pezizomycotina</taxon>
        <taxon>Dothideomycetes</taxon>
        <taxon>Pleosporomycetidae</taxon>
        <taxon>Pleosporales</taxon>
        <taxon>Pleosporineae</taxon>
        <taxon>Phaeosphaeriaceae</taxon>
        <taxon>Ophiobolus</taxon>
    </lineage>
</organism>
<dbReference type="EMBL" id="MU006238">
    <property type="protein sequence ID" value="KAF2821262.1"/>
    <property type="molecule type" value="Genomic_DNA"/>
</dbReference>
<dbReference type="Proteomes" id="UP000799424">
    <property type="component" value="Unassembled WGS sequence"/>
</dbReference>
<dbReference type="AlphaFoldDB" id="A0A6A6ZJH9"/>
<evidence type="ECO:0000256" key="1">
    <source>
        <dbReference type="SAM" id="MobiDB-lite"/>
    </source>
</evidence>
<dbReference type="OrthoDB" id="3792684at2759"/>
<accession>A0A6A6ZJH9</accession>
<gene>
    <name evidence="2" type="ORF">CC86DRAFT_470996</name>
</gene>
<proteinExistence type="predicted"/>
<name>A0A6A6ZJH9_9PLEO</name>
<evidence type="ECO:0000313" key="3">
    <source>
        <dbReference type="Proteomes" id="UP000799424"/>
    </source>
</evidence>
<feature type="compositionally biased region" description="Acidic residues" evidence="1">
    <location>
        <begin position="469"/>
        <end position="491"/>
    </location>
</feature>
<keyword evidence="3" id="KW-1185">Reference proteome</keyword>
<feature type="region of interest" description="Disordered" evidence="1">
    <location>
        <begin position="457"/>
        <end position="508"/>
    </location>
</feature>
<sequence length="508" mass="56466">MPVIKREESPEPSINSLAPPVPPPESSRTSKAGRWFQSDDAEDVKPPMPQTPPVSTLRLATKQVHRSSKSGAVYRDAGYQSVLDEETVIVPRTQLGDLQYHVQLLQNANTTSEEKVREQERVIRELVSFNHRMHSSMADLHRRLSLVESAQTFNHKFPEPVRATGYDAVEGRRSRSPSPVAQNYRNRETPLSIGKVRGRKQLQIEVPGKMYQPAGTGLQTPATSLMSKFPSRTPNLPLTPGRFGPPPSARKTSTFITKRGIHNLGNMVPPTYSRIPLVPLTDSEVIVFFFNALARPNVSLRLYARGWGPQQICEVLNSHREIEPPYLRNTCSVKCTTAIKKGREKYGEQWEAETRKIFEDKVVCRDEKATDMICLDPDELHRSVDFEILDMCKGLKKFPGKDDGGIFTRCVQYCQENDAPYKVSNVWELASDLAAGITPKRIVSDSSTSSGGFSEALASALKASNHGEEDMEDDEEEEGGTGSQEGDEFSGDDSVMGGAEEAETQESD</sequence>
<reference evidence="2" key="1">
    <citation type="journal article" date="2020" name="Stud. Mycol.">
        <title>101 Dothideomycetes genomes: a test case for predicting lifestyles and emergence of pathogens.</title>
        <authorList>
            <person name="Haridas S."/>
            <person name="Albert R."/>
            <person name="Binder M."/>
            <person name="Bloem J."/>
            <person name="Labutti K."/>
            <person name="Salamov A."/>
            <person name="Andreopoulos B."/>
            <person name="Baker S."/>
            <person name="Barry K."/>
            <person name="Bills G."/>
            <person name="Bluhm B."/>
            <person name="Cannon C."/>
            <person name="Castanera R."/>
            <person name="Culley D."/>
            <person name="Daum C."/>
            <person name="Ezra D."/>
            <person name="Gonzalez J."/>
            <person name="Henrissat B."/>
            <person name="Kuo A."/>
            <person name="Liang C."/>
            <person name="Lipzen A."/>
            <person name="Lutzoni F."/>
            <person name="Magnuson J."/>
            <person name="Mondo S."/>
            <person name="Nolan M."/>
            <person name="Ohm R."/>
            <person name="Pangilinan J."/>
            <person name="Park H.-J."/>
            <person name="Ramirez L."/>
            <person name="Alfaro M."/>
            <person name="Sun H."/>
            <person name="Tritt A."/>
            <person name="Yoshinaga Y."/>
            <person name="Zwiers L.-H."/>
            <person name="Turgeon B."/>
            <person name="Goodwin S."/>
            <person name="Spatafora J."/>
            <person name="Crous P."/>
            <person name="Grigoriev I."/>
        </authorList>
    </citation>
    <scope>NUCLEOTIDE SEQUENCE</scope>
    <source>
        <strain evidence="2">CBS 113818</strain>
    </source>
</reference>
<evidence type="ECO:0000313" key="2">
    <source>
        <dbReference type="EMBL" id="KAF2821262.1"/>
    </source>
</evidence>
<feature type="region of interest" description="Disordered" evidence="1">
    <location>
        <begin position="1"/>
        <end position="53"/>
    </location>
</feature>
<protein>
    <submittedName>
        <fullName evidence="2">Uncharacterized protein</fullName>
    </submittedName>
</protein>